<dbReference type="EMBL" id="ML977603">
    <property type="protein sequence ID" value="KAF1998460.1"/>
    <property type="molecule type" value="Genomic_DNA"/>
</dbReference>
<organism evidence="2 3">
    <name type="scientific">Amniculicola lignicola CBS 123094</name>
    <dbReference type="NCBI Taxonomy" id="1392246"/>
    <lineage>
        <taxon>Eukaryota</taxon>
        <taxon>Fungi</taxon>
        <taxon>Dikarya</taxon>
        <taxon>Ascomycota</taxon>
        <taxon>Pezizomycotina</taxon>
        <taxon>Dothideomycetes</taxon>
        <taxon>Pleosporomycetidae</taxon>
        <taxon>Pleosporales</taxon>
        <taxon>Amniculicolaceae</taxon>
        <taxon>Amniculicola</taxon>
    </lineage>
</organism>
<evidence type="ECO:0000256" key="1">
    <source>
        <dbReference type="SAM" id="MobiDB-lite"/>
    </source>
</evidence>
<proteinExistence type="predicted"/>
<gene>
    <name evidence="2" type="ORF">P154DRAFT_577807</name>
</gene>
<name>A0A6A5W966_9PLEO</name>
<dbReference type="AlphaFoldDB" id="A0A6A5W966"/>
<evidence type="ECO:0000313" key="3">
    <source>
        <dbReference type="Proteomes" id="UP000799779"/>
    </source>
</evidence>
<dbReference type="OrthoDB" id="3762808at2759"/>
<dbReference type="Proteomes" id="UP000799779">
    <property type="component" value="Unassembled WGS sequence"/>
</dbReference>
<accession>A0A6A5W966</accession>
<feature type="region of interest" description="Disordered" evidence="1">
    <location>
        <begin position="76"/>
        <end position="123"/>
    </location>
</feature>
<keyword evidence="3" id="KW-1185">Reference proteome</keyword>
<sequence length="123" mass="13413">MDCSLASLGPITPETLGIAAGLVRLHEYGILTLNSRPYHSEITYGKGIVWYRASPLAEEPLHDERILTEAYSQCHHYPKRSNEGDGSSEKGGIMVLPTLHGGGHEHTPDFQASLPLGEHPVTE</sequence>
<reference evidence="2" key="1">
    <citation type="journal article" date="2020" name="Stud. Mycol.">
        <title>101 Dothideomycetes genomes: a test case for predicting lifestyles and emergence of pathogens.</title>
        <authorList>
            <person name="Haridas S."/>
            <person name="Albert R."/>
            <person name="Binder M."/>
            <person name="Bloem J."/>
            <person name="Labutti K."/>
            <person name="Salamov A."/>
            <person name="Andreopoulos B."/>
            <person name="Baker S."/>
            <person name="Barry K."/>
            <person name="Bills G."/>
            <person name="Bluhm B."/>
            <person name="Cannon C."/>
            <person name="Castanera R."/>
            <person name="Culley D."/>
            <person name="Daum C."/>
            <person name="Ezra D."/>
            <person name="Gonzalez J."/>
            <person name="Henrissat B."/>
            <person name="Kuo A."/>
            <person name="Liang C."/>
            <person name="Lipzen A."/>
            <person name="Lutzoni F."/>
            <person name="Magnuson J."/>
            <person name="Mondo S."/>
            <person name="Nolan M."/>
            <person name="Ohm R."/>
            <person name="Pangilinan J."/>
            <person name="Park H.-J."/>
            <person name="Ramirez L."/>
            <person name="Alfaro M."/>
            <person name="Sun H."/>
            <person name="Tritt A."/>
            <person name="Yoshinaga Y."/>
            <person name="Zwiers L.-H."/>
            <person name="Turgeon B."/>
            <person name="Goodwin S."/>
            <person name="Spatafora J."/>
            <person name="Crous P."/>
            <person name="Grigoriev I."/>
        </authorList>
    </citation>
    <scope>NUCLEOTIDE SEQUENCE</scope>
    <source>
        <strain evidence="2">CBS 123094</strain>
    </source>
</reference>
<evidence type="ECO:0000313" key="2">
    <source>
        <dbReference type="EMBL" id="KAF1998460.1"/>
    </source>
</evidence>
<protein>
    <submittedName>
        <fullName evidence="2">Uncharacterized protein</fullName>
    </submittedName>
</protein>